<keyword evidence="4" id="KW-1185">Reference proteome</keyword>
<sequence length="289" mass="32237">MNKVTNSKIKRSHSNSSLTDSTTTTIQSNVRVRLDDDNNNTQKSQEESEFDLESKLLSSSKNLLVSSHDDNDDGLPLSEQNREDQSLITKKETFIRPEKQIQNVPSSSFTAIYSNGDWQAVYDPQQAAYYFVNSVSGETTWTNPFISTSSSELESLNPKEFKSMNELGGIDPELAYLEPQTVSSTRGGGGGGGGVGGQYPPSFTARFNSRTGKFESDLNHDPNRVSQYARARTQANAYFDVEAWEKSLEQSNGRITGTSRDRQVELIKSGKKLSKVEITKFKEKKMEKK</sequence>
<comment type="caution">
    <text evidence="3">The sequence shown here is derived from an EMBL/GenBank/DDBJ whole genome shotgun (WGS) entry which is preliminary data.</text>
</comment>
<feature type="region of interest" description="Disordered" evidence="1">
    <location>
        <begin position="1"/>
        <end position="52"/>
    </location>
</feature>
<evidence type="ECO:0000313" key="4">
    <source>
        <dbReference type="Proteomes" id="UP000886653"/>
    </source>
</evidence>
<feature type="domain" description="WW" evidence="2">
    <location>
        <begin position="118"/>
        <end position="146"/>
    </location>
</feature>
<dbReference type="Pfam" id="PF00397">
    <property type="entry name" value="WW"/>
    <property type="match status" value="1"/>
</dbReference>
<feature type="compositionally biased region" description="Low complexity" evidence="1">
    <location>
        <begin position="14"/>
        <end position="25"/>
    </location>
</feature>
<dbReference type="Proteomes" id="UP000886653">
    <property type="component" value="Unassembled WGS sequence"/>
</dbReference>
<accession>A0A9P6NGK7</accession>
<reference evidence="3" key="1">
    <citation type="submission" date="2013-11" db="EMBL/GenBank/DDBJ databases">
        <title>Genome sequence of the fusiform rust pathogen reveals effectors for host alternation and coevolution with pine.</title>
        <authorList>
            <consortium name="DOE Joint Genome Institute"/>
            <person name="Smith K."/>
            <person name="Pendleton A."/>
            <person name="Kubisiak T."/>
            <person name="Anderson C."/>
            <person name="Salamov A."/>
            <person name="Aerts A."/>
            <person name="Riley R."/>
            <person name="Clum A."/>
            <person name="Lindquist E."/>
            <person name="Ence D."/>
            <person name="Campbell M."/>
            <person name="Kronenberg Z."/>
            <person name="Feau N."/>
            <person name="Dhillon B."/>
            <person name="Hamelin R."/>
            <person name="Burleigh J."/>
            <person name="Smith J."/>
            <person name="Yandell M."/>
            <person name="Nelson C."/>
            <person name="Grigoriev I."/>
            <person name="Davis J."/>
        </authorList>
    </citation>
    <scope>NUCLEOTIDE SEQUENCE</scope>
    <source>
        <strain evidence="3">G11</strain>
    </source>
</reference>
<feature type="region of interest" description="Disordered" evidence="1">
    <location>
        <begin position="64"/>
        <end position="86"/>
    </location>
</feature>
<dbReference type="CDD" id="cd00201">
    <property type="entry name" value="WW"/>
    <property type="match status" value="1"/>
</dbReference>
<proteinExistence type="predicted"/>
<dbReference type="InterPro" id="IPR036020">
    <property type="entry name" value="WW_dom_sf"/>
</dbReference>
<protein>
    <recommendedName>
        <fullName evidence="2">WW domain-containing protein</fullName>
    </recommendedName>
</protein>
<dbReference type="InterPro" id="IPR001202">
    <property type="entry name" value="WW_dom"/>
</dbReference>
<evidence type="ECO:0000259" key="2">
    <source>
        <dbReference type="PROSITE" id="PS50020"/>
    </source>
</evidence>
<gene>
    <name evidence="3" type="ORF">CROQUDRAFT_659024</name>
</gene>
<dbReference type="PROSITE" id="PS01159">
    <property type="entry name" value="WW_DOMAIN_1"/>
    <property type="match status" value="1"/>
</dbReference>
<dbReference type="SUPFAM" id="SSF51045">
    <property type="entry name" value="WW domain"/>
    <property type="match status" value="1"/>
</dbReference>
<feature type="non-terminal residue" evidence="3">
    <location>
        <position position="289"/>
    </location>
</feature>
<dbReference type="Gene3D" id="2.20.70.10">
    <property type="match status" value="1"/>
</dbReference>
<evidence type="ECO:0000256" key="1">
    <source>
        <dbReference type="SAM" id="MobiDB-lite"/>
    </source>
</evidence>
<name>A0A9P6NGK7_9BASI</name>
<dbReference type="EMBL" id="MU167281">
    <property type="protein sequence ID" value="KAG0145212.1"/>
    <property type="molecule type" value="Genomic_DNA"/>
</dbReference>
<evidence type="ECO:0000313" key="3">
    <source>
        <dbReference type="EMBL" id="KAG0145212.1"/>
    </source>
</evidence>
<dbReference type="PROSITE" id="PS50020">
    <property type="entry name" value="WW_DOMAIN_2"/>
    <property type="match status" value="1"/>
</dbReference>
<dbReference type="AlphaFoldDB" id="A0A9P6NGK7"/>
<dbReference type="OrthoDB" id="2444812at2759"/>
<organism evidence="3 4">
    <name type="scientific">Cronartium quercuum f. sp. fusiforme G11</name>
    <dbReference type="NCBI Taxonomy" id="708437"/>
    <lineage>
        <taxon>Eukaryota</taxon>
        <taxon>Fungi</taxon>
        <taxon>Dikarya</taxon>
        <taxon>Basidiomycota</taxon>
        <taxon>Pucciniomycotina</taxon>
        <taxon>Pucciniomycetes</taxon>
        <taxon>Pucciniales</taxon>
        <taxon>Coleosporiaceae</taxon>
        <taxon>Cronartium</taxon>
    </lineage>
</organism>